<dbReference type="GO" id="GO:0045892">
    <property type="term" value="P:negative regulation of DNA-templated transcription"/>
    <property type="evidence" value="ECO:0007669"/>
    <property type="project" value="UniProtKB-UniRule"/>
</dbReference>
<dbReference type="PANTHER" id="PTHR30455:SF2">
    <property type="entry name" value="TRANSCRIPTIONAL REPRESSOR NRDR"/>
    <property type="match status" value="1"/>
</dbReference>
<evidence type="ECO:0000313" key="11">
    <source>
        <dbReference type="Proteomes" id="UP000063387"/>
    </source>
</evidence>
<keyword evidence="8" id="KW-0479">Metal-binding</keyword>
<evidence type="ECO:0000256" key="2">
    <source>
        <dbReference type="ARBA" id="ARBA00022741"/>
    </source>
</evidence>
<keyword evidence="5 8" id="KW-0805">Transcription regulation</keyword>
<dbReference type="STRING" id="507626.LOKO_00740"/>
<evidence type="ECO:0000256" key="5">
    <source>
        <dbReference type="ARBA" id="ARBA00023015"/>
    </source>
</evidence>
<dbReference type="EMBL" id="CP014226">
    <property type="protein sequence ID" value="AMC99821.1"/>
    <property type="molecule type" value="Genomic_DNA"/>
</dbReference>
<proteinExistence type="inferred from homology"/>
<dbReference type="InterPro" id="IPR005144">
    <property type="entry name" value="ATP-cone_dom"/>
</dbReference>
<dbReference type="GO" id="GO:0008270">
    <property type="term" value="F:zinc ion binding"/>
    <property type="evidence" value="ECO:0007669"/>
    <property type="project" value="UniProtKB-UniRule"/>
</dbReference>
<reference evidence="10 11" key="2">
    <citation type="submission" date="2016-02" db="EMBL/GenBank/DDBJ databases">
        <authorList>
            <person name="Wen L."/>
            <person name="He K."/>
            <person name="Yang H."/>
        </authorList>
    </citation>
    <scope>NUCLEOTIDE SEQUENCE [LARGE SCALE GENOMIC DNA]</scope>
    <source>
        <strain evidence="10 11">AGD 8-3</strain>
    </source>
</reference>
<keyword evidence="4 8" id="KW-0067">ATP-binding</keyword>
<keyword evidence="8" id="KW-0862">Zinc</keyword>
<protein>
    <recommendedName>
        <fullName evidence="8">Transcriptional repressor NrdR</fullName>
    </recommendedName>
</protein>
<evidence type="ECO:0000313" key="10">
    <source>
        <dbReference type="EMBL" id="AMC99821.1"/>
    </source>
</evidence>
<feature type="zinc finger region" evidence="8">
    <location>
        <begin position="19"/>
        <end position="50"/>
    </location>
</feature>
<keyword evidence="3 8" id="KW-0863">Zinc-finger</keyword>
<dbReference type="InterPro" id="IPR055173">
    <property type="entry name" value="NrdR-like_N"/>
</dbReference>
<comment type="similarity">
    <text evidence="8">Belongs to the NrdR family.</text>
</comment>
<accession>A0A0X8HBY7</accession>
<feature type="domain" description="ATP-cone" evidence="9">
    <location>
        <begin position="65"/>
        <end position="155"/>
    </location>
</feature>
<dbReference type="KEGG" id="hco:LOKO_00740"/>
<reference evidence="10 11" key="1">
    <citation type="journal article" date="2016" name="Genome Announc.">
        <title>Draft Genome Sequence of 'Halomonas chromatireducens' Strain AGD 8-3, a Haloalkaliphilic Chromate- and Selenite-Reducing Gammaproteobacterium.</title>
        <authorList>
            <person name="Sharko F.S."/>
            <person name="Shapovalova A.A."/>
            <person name="Tsygankova S.V."/>
            <person name="Komova A.V."/>
            <person name="Boulygina E.S."/>
            <person name="Teslyuk A.B."/>
            <person name="Gotovtsev P.M."/>
            <person name="Namsaraev Z.B."/>
            <person name="Khijniak T.V."/>
            <person name="Nedoluzhko A.V."/>
            <person name="Vasilov R.G."/>
        </authorList>
    </citation>
    <scope>NUCLEOTIDE SEQUENCE [LARGE SCALE GENOMIC DNA]</scope>
    <source>
        <strain evidence="10 11">AGD 8-3</strain>
    </source>
</reference>
<dbReference type="GO" id="GO:0005524">
    <property type="term" value="F:ATP binding"/>
    <property type="evidence" value="ECO:0007669"/>
    <property type="project" value="UniProtKB-UniRule"/>
</dbReference>
<keyword evidence="6 8" id="KW-0238">DNA-binding</keyword>
<dbReference type="HAMAP" id="MF_00440">
    <property type="entry name" value="NrdR"/>
    <property type="match status" value="1"/>
</dbReference>
<dbReference type="PROSITE" id="PS51161">
    <property type="entry name" value="ATP_CONE"/>
    <property type="match status" value="1"/>
</dbReference>
<comment type="function">
    <text evidence="8">Negatively regulates transcription of bacterial ribonucleotide reductase nrd genes and operons by binding to NrdR-boxes.</text>
</comment>
<sequence length="179" mass="20375">MSGLQSVAPLRIRIDTMHCPFCGANDTRVTDSRLVAEGDQVRRRRQCTACGERFTTYETAELVMPRVVKADGSRETFNEQKLRAGMLRALEKRPVSAESIEAAVERIRQRLRASGEREIQARDIGEAVMQALKRLDQVAFIRFASVYRRFQDIDEFRAEIDRLSREPGFPPGTADDGER</sequence>
<dbReference type="InterPro" id="IPR003796">
    <property type="entry name" value="RNR_NrdR-like"/>
</dbReference>
<dbReference type="Proteomes" id="UP000063387">
    <property type="component" value="Chromosome"/>
</dbReference>
<dbReference type="NCBIfam" id="TIGR00244">
    <property type="entry name" value="transcriptional regulator NrdR"/>
    <property type="match status" value="1"/>
</dbReference>
<evidence type="ECO:0000256" key="1">
    <source>
        <dbReference type="ARBA" id="ARBA00022491"/>
    </source>
</evidence>
<dbReference type="PANTHER" id="PTHR30455">
    <property type="entry name" value="TRANSCRIPTIONAL REPRESSOR NRDR"/>
    <property type="match status" value="1"/>
</dbReference>
<evidence type="ECO:0000256" key="7">
    <source>
        <dbReference type="ARBA" id="ARBA00023163"/>
    </source>
</evidence>
<evidence type="ECO:0000256" key="8">
    <source>
        <dbReference type="HAMAP-Rule" id="MF_00440"/>
    </source>
</evidence>
<dbReference type="Pfam" id="PF22811">
    <property type="entry name" value="Zn_ribbon_NrdR"/>
    <property type="match status" value="1"/>
</dbReference>
<dbReference type="Pfam" id="PF03477">
    <property type="entry name" value="ATP-cone"/>
    <property type="match status" value="1"/>
</dbReference>
<evidence type="ECO:0000256" key="3">
    <source>
        <dbReference type="ARBA" id="ARBA00022771"/>
    </source>
</evidence>
<keyword evidence="11" id="KW-1185">Reference proteome</keyword>
<keyword evidence="2 8" id="KW-0547">Nucleotide-binding</keyword>
<organism evidence="10 11">
    <name type="scientific">Halomonas chromatireducens</name>
    <dbReference type="NCBI Taxonomy" id="507626"/>
    <lineage>
        <taxon>Bacteria</taxon>
        <taxon>Pseudomonadati</taxon>
        <taxon>Pseudomonadota</taxon>
        <taxon>Gammaproteobacteria</taxon>
        <taxon>Oceanospirillales</taxon>
        <taxon>Halomonadaceae</taxon>
        <taxon>Halomonas</taxon>
    </lineage>
</organism>
<dbReference type="GO" id="GO:0003677">
    <property type="term" value="F:DNA binding"/>
    <property type="evidence" value="ECO:0007669"/>
    <property type="project" value="UniProtKB-KW"/>
</dbReference>
<evidence type="ECO:0000256" key="4">
    <source>
        <dbReference type="ARBA" id="ARBA00022840"/>
    </source>
</evidence>
<name>A0A0X8HBY7_9GAMM</name>
<keyword evidence="1 8" id="KW-0678">Repressor</keyword>
<dbReference type="AlphaFoldDB" id="A0A0X8HBY7"/>
<comment type="cofactor">
    <cofactor evidence="8">
        <name>Zn(2+)</name>
        <dbReference type="ChEBI" id="CHEBI:29105"/>
    </cofactor>
    <text evidence="8">Binds 1 zinc ion.</text>
</comment>
<gene>
    <name evidence="8 10" type="primary">nrdR</name>
    <name evidence="10" type="ORF">LOKO_00740</name>
</gene>
<keyword evidence="7 8" id="KW-0804">Transcription</keyword>
<dbReference type="PATRIC" id="fig|507626.3.peg.732"/>
<evidence type="ECO:0000256" key="6">
    <source>
        <dbReference type="ARBA" id="ARBA00023125"/>
    </source>
</evidence>
<evidence type="ECO:0000259" key="9">
    <source>
        <dbReference type="PROSITE" id="PS51161"/>
    </source>
</evidence>